<comment type="caution">
    <text evidence="1">The sequence shown here is derived from an EMBL/GenBank/DDBJ whole genome shotgun (WGS) entry which is preliminary data.</text>
</comment>
<protein>
    <submittedName>
        <fullName evidence="1">Uncharacterized protein</fullName>
    </submittedName>
</protein>
<dbReference type="EMBL" id="AZCX01000001">
    <property type="protein sequence ID" value="KRK49174.1"/>
    <property type="molecule type" value="Genomic_DNA"/>
</dbReference>
<dbReference type="RefSeq" id="WP_054660389.1">
    <property type="nucleotide sequence ID" value="NZ_AZCX01000001.1"/>
</dbReference>
<reference evidence="1 2" key="1">
    <citation type="journal article" date="2015" name="Genome Announc.">
        <title>Expanding the biotechnology potential of lactobacilli through comparative genomics of 213 strains and associated genera.</title>
        <authorList>
            <person name="Sun Z."/>
            <person name="Harris H.M."/>
            <person name="McCann A."/>
            <person name="Guo C."/>
            <person name="Argimon S."/>
            <person name="Zhang W."/>
            <person name="Yang X."/>
            <person name="Jeffery I.B."/>
            <person name="Cooney J.C."/>
            <person name="Kagawa T.F."/>
            <person name="Liu W."/>
            <person name="Song Y."/>
            <person name="Salvetti E."/>
            <person name="Wrobel A."/>
            <person name="Rasinkangas P."/>
            <person name="Parkhill J."/>
            <person name="Rea M.C."/>
            <person name="O'Sullivan O."/>
            <person name="Ritari J."/>
            <person name="Douillard F.P."/>
            <person name="Paul Ross R."/>
            <person name="Yang R."/>
            <person name="Briner A.E."/>
            <person name="Felis G.E."/>
            <person name="de Vos W.M."/>
            <person name="Barrangou R."/>
            <person name="Klaenhammer T.R."/>
            <person name="Caufield P.W."/>
            <person name="Cui Y."/>
            <person name="Zhang H."/>
            <person name="O'Toole P.W."/>
        </authorList>
    </citation>
    <scope>NUCLEOTIDE SEQUENCE [LARGE SCALE GENOMIC DNA]</scope>
    <source>
        <strain evidence="1 2">JCM 15530</strain>
    </source>
</reference>
<organism evidence="1 2">
    <name type="scientific">Secundilactobacillus kimchicus JCM 15530</name>
    <dbReference type="NCBI Taxonomy" id="1302272"/>
    <lineage>
        <taxon>Bacteria</taxon>
        <taxon>Bacillati</taxon>
        <taxon>Bacillota</taxon>
        <taxon>Bacilli</taxon>
        <taxon>Lactobacillales</taxon>
        <taxon>Lactobacillaceae</taxon>
        <taxon>Secundilactobacillus</taxon>
    </lineage>
</organism>
<evidence type="ECO:0000313" key="2">
    <source>
        <dbReference type="Proteomes" id="UP000050911"/>
    </source>
</evidence>
<gene>
    <name evidence="1" type="ORF">FC96_GL000095</name>
</gene>
<name>A0A0R1HRV5_9LACO</name>
<dbReference type="STRING" id="1302272.FC96_GL000095"/>
<proteinExistence type="predicted"/>
<dbReference type="PATRIC" id="fig|1302272.5.peg.93"/>
<keyword evidence="2" id="KW-1185">Reference proteome</keyword>
<evidence type="ECO:0000313" key="1">
    <source>
        <dbReference type="EMBL" id="KRK49174.1"/>
    </source>
</evidence>
<sequence length="97" mass="10473">MAHNVSQDEELLGILRDVATHRFHQGRQINPGSMLYQTAELATTSGYLENAVLDANYSNRLASLDLTQAKLTDLGEAKLRELAGGPSTETSGGNHGY</sequence>
<dbReference type="Proteomes" id="UP000050911">
    <property type="component" value="Unassembled WGS sequence"/>
</dbReference>
<accession>A0A0R1HRV5</accession>
<dbReference type="OrthoDB" id="2322182at2"/>
<dbReference type="AlphaFoldDB" id="A0A0R1HRV5"/>